<dbReference type="Proteomes" id="UP001064048">
    <property type="component" value="Chromosome 27"/>
</dbReference>
<reference evidence="1 2" key="1">
    <citation type="journal article" date="2022" name="Genome Biol. Evol.">
        <title>The Spruce Budworm Genome: Reconstructing the Evolutionary History of Antifreeze Proteins.</title>
        <authorList>
            <person name="Beliveau C."/>
            <person name="Gagne P."/>
            <person name="Picq S."/>
            <person name="Vernygora O."/>
            <person name="Keeling C.I."/>
            <person name="Pinkney K."/>
            <person name="Doucet D."/>
            <person name="Wen F."/>
            <person name="Johnston J.S."/>
            <person name="Maaroufi H."/>
            <person name="Boyle B."/>
            <person name="Laroche J."/>
            <person name="Dewar K."/>
            <person name="Juretic N."/>
            <person name="Blackburn G."/>
            <person name="Nisole A."/>
            <person name="Brunet B."/>
            <person name="Brandao M."/>
            <person name="Lumley L."/>
            <person name="Duan J."/>
            <person name="Quan G."/>
            <person name="Lucarotti C.J."/>
            <person name="Roe A.D."/>
            <person name="Sperling F.A.H."/>
            <person name="Levesque R.C."/>
            <person name="Cusson M."/>
        </authorList>
    </citation>
    <scope>NUCLEOTIDE SEQUENCE [LARGE SCALE GENOMIC DNA]</scope>
    <source>
        <strain evidence="1">Glfc:IPQL:Cfum</strain>
    </source>
</reference>
<sequence length="728" mass="79627">MRCYLIATFDYKFNLVRVSPHAEQKVAVSDETSVAGRPGLVDQAQFARAAVAIDQACQALADPTSDQQQVLSAATVIAKHTSALCNACRVASGKTGEPQAKRHFVQAAKDVANSTAALVKEIKALDTDYSESNRGRCAAATGPLQEAVRSLCQFADSPQFSAVPARISPQARHSQAPILQSGRNIISGSCAMLESAKALAVTPDARPQWQALAQHSKTVSDSIKALLGDVSINERNNCFQVSYCEPLVSATVGAVSNMTSSSSSGELLEHARTVLETLALVTQASAQAAGNPNGRLLYAPLALYVVTVFTAPDTDVEIPTLFAVNAHRNVDAQSQLCRAALTELLDCARALSTQRGAVGPLLDALARSMCKLTPSSEPPREASAHDARFCSTQGSRSHRKWLPREAAGSALSGNPALLLRDQDKISKYYMLKRNTVYRWLERWQQEGALSNHVSFGRPRSTTRRQDMNIINQAREGELVEITGRMNAVDYKEILEESFLPTAQVFYPNEHITFMQDNSSVHNARLVQGWINDHRDELTRIKMPAKSPDLNPIENLWGKMVQEWDGNQCRTKDALRRHALNVWESFRGRNVCENLVGSMRRRLQAVLNAEGSYTKRSAQCLLFAQDGRAKLEVNSLYCYGNTVKCIESIDVLSLVGSYDETDSFVDYQTRMVGVAKEIARLAMDMTAKSVTDASRLVVLGNELCLKYEQLAQDSVGASATTPNADVANR</sequence>
<name>A0ACC0KZA6_CHOFU</name>
<proteinExistence type="predicted"/>
<comment type="caution">
    <text evidence="1">The sequence shown here is derived from an EMBL/GenBank/DDBJ whole genome shotgun (WGS) entry which is preliminary data.</text>
</comment>
<dbReference type="EMBL" id="CM046127">
    <property type="protein sequence ID" value="KAI8441655.1"/>
    <property type="molecule type" value="Genomic_DNA"/>
</dbReference>
<organism evidence="1 2">
    <name type="scientific">Choristoneura fumiferana</name>
    <name type="common">Spruce budworm moth</name>
    <name type="synonym">Archips fumiferana</name>
    <dbReference type="NCBI Taxonomy" id="7141"/>
    <lineage>
        <taxon>Eukaryota</taxon>
        <taxon>Metazoa</taxon>
        <taxon>Ecdysozoa</taxon>
        <taxon>Arthropoda</taxon>
        <taxon>Hexapoda</taxon>
        <taxon>Insecta</taxon>
        <taxon>Pterygota</taxon>
        <taxon>Neoptera</taxon>
        <taxon>Endopterygota</taxon>
        <taxon>Lepidoptera</taxon>
        <taxon>Glossata</taxon>
        <taxon>Ditrysia</taxon>
        <taxon>Tortricoidea</taxon>
        <taxon>Tortricidae</taxon>
        <taxon>Tortricinae</taxon>
        <taxon>Choristoneura</taxon>
    </lineage>
</organism>
<gene>
    <name evidence="1" type="ORF">MSG28_015209</name>
</gene>
<evidence type="ECO:0000313" key="2">
    <source>
        <dbReference type="Proteomes" id="UP001064048"/>
    </source>
</evidence>
<protein>
    <submittedName>
        <fullName evidence="1">Uncharacterized protein</fullName>
    </submittedName>
</protein>
<evidence type="ECO:0000313" key="1">
    <source>
        <dbReference type="EMBL" id="KAI8441655.1"/>
    </source>
</evidence>
<accession>A0ACC0KZA6</accession>
<keyword evidence="2" id="KW-1185">Reference proteome</keyword>